<evidence type="ECO:0000313" key="2">
    <source>
        <dbReference type="Proteomes" id="UP000827976"/>
    </source>
</evidence>
<dbReference type="Proteomes" id="UP000827976">
    <property type="component" value="Chromosome 7"/>
</dbReference>
<evidence type="ECO:0000313" key="1">
    <source>
        <dbReference type="EMBL" id="KAH7677449.1"/>
    </source>
</evidence>
<dbReference type="EMBL" id="CM037017">
    <property type="protein sequence ID" value="KAH7677449.1"/>
    <property type="molecule type" value="Genomic_DNA"/>
</dbReference>
<name>A0ACB7VSA0_DIOAL</name>
<comment type="caution">
    <text evidence="1">The sequence shown here is derived from an EMBL/GenBank/DDBJ whole genome shotgun (WGS) entry which is preliminary data.</text>
</comment>
<protein>
    <submittedName>
        <fullName evidence="1">DNase I-like protein</fullName>
    </submittedName>
</protein>
<keyword evidence="2" id="KW-1185">Reference proteome</keyword>
<proteinExistence type="predicted"/>
<gene>
    <name evidence="1" type="ORF">IHE45_07G085100</name>
</gene>
<sequence>MTSSFFMNILNWNVRGLGMSSKRFLVKDFLHLHHADICCLQETKLHAIDPQTWRAISGPRLDQFSFIPADGSAGGILIGWDRSLFTGKEIFRGSFSLSIEFLNRSNNVSWVCTSVYGPCDRQRKPGFWNEIRRCCPRSGVPWVICGDFNSIFDPTDKLHGHINREDIRQAQNFVRDLQLLEPPSFGRKFTWTNEQSIPIWVKLDRFLVNPNWITFFPRVYQNYLPRFGSDHVPIRLESGIHFPLACFFRFEQAWCQVDNFGERINERWTFLTPSGCGAFILAKKISHLRAKLKNWAKTEFGSIKLKKLAILHDLDRLDSAREIGPPSEADLTTETQLRSELGETLKQEEIY</sequence>
<organism evidence="1 2">
    <name type="scientific">Dioscorea alata</name>
    <name type="common">Purple yam</name>
    <dbReference type="NCBI Taxonomy" id="55571"/>
    <lineage>
        <taxon>Eukaryota</taxon>
        <taxon>Viridiplantae</taxon>
        <taxon>Streptophyta</taxon>
        <taxon>Embryophyta</taxon>
        <taxon>Tracheophyta</taxon>
        <taxon>Spermatophyta</taxon>
        <taxon>Magnoliopsida</taxon>
        <taxon>Liliopsida</taxon>
        <taxon>Dioscoreales</taxon>
        <taxon>Dioscoreaceae</taxon>
        <taxon>Dioscorea</taxon>
    </lineage>
</organism>
<reference evidence="2" key="1">
    <citation type="journal article" date="2022" name="Nat. Commun.">
        <title>Chromosome evolution and the genetic basis of agronomically important traits in greater yam.</title>
        <authorList>
            <person name="Bredeson J.V."/>
            <person name="Lyons J.B."/>
            <person name="Oniyinde I.O."/>
            <person name="Okereke N.R."/>
            <person name="Kolade O."/>
            <person name="Nnabue I."/>
            <person name="Nwadili C.O."/>
            <person name="Hribova E."/>
            <person name="Parker M."/>
            <person name="Nwogha J."/>
            <person name="Shu S."/>
            <person name="Carlson J."/>
            <person name="Kariba R."/>
            <person name="Muthemba S."/>
            <person name="Knop K."/>
            <person name="Barton G.J."/>
            <person name="Sherwood A.V."/>
            <person name="Lopez-Montes A."/>
            <person name="Asiedu R."/>
            <person name="Jamnadass R."/>
            <person name="Muchugi A."/>
            <person name="Goodstein D."/>
            <person name="Egesi C.N."/>
            <person name="Featherston J."/>
            <person name="Asfaw A."/>
            <person name="Simpson G.G."/>
            <person name="Dolezel J."/>
            <person name="Hendre P.S."/>
            <person name="Van Deynze A."/>
            <person name="Kumar P.L."/>
            <person name="Obidiegwu J.E."/>
            <person name="Bhattacharjee R."/>
            <person name="Rokhsar D.S."/>
        </authorList>
    </citation>
    <scope>NUCLEOTIDE SEQUENCE [LARGE SCALE GENOMIC DNA]</scope>
    <source>
        <strain evidence="2">cv. TDa95/00328</strain>
    </source>
</reference>
<accession>A0ACB7VSA0</accession>